<proteinExistence type="predicted"/>
<feature type="non-terminal residue" evidence="1">
    <location>
        <position position="87"/>
    </location>
</feature>
<evidence type="ECO:0000313" key="1">
    <source>
        <dbReference type="EMBL" id="KAJ1934085.1"/>
    </source>
</evidence>
<accession>A0ACC1J1Q4</accession>
<gene>
    <name evidence="1" type="ORF">FBU59_005813</name>
</gene>
<sequence length="87" mass="9866">MAANITHTLWRRDPEMDRNDARIDVPRDPIGTSDRVISLGGLALFGLVGLMLVYAWLNRKYPPIRAKNLPLTTLMFFSGTLWFVGSF</sequence>
<evidence type="ECO:0000313" key="2">
    <source>
        <dbReference type="Proteomes" id="UP001150603"/>
    </source>
</evidence>
<dbReference type="Proteomes" id="UP001150603">
    <property type="component" value="Unassembled WGS sequence"/>
</dbReference>
<name>A0ACC1J1Q4_9FUNG</name>
<comment type="caution">
    <text evidence="1">The sequence shown here is derived from an EMBL/GenBank/DDBJ whole genome shotgun (WGS) entry which is preliminary data.</text>
</comment>
<keyword evidence="2" id="KW-1185">Reference proteome</keyword>
<organism evidence="1 2">
    <name type="scientific">Linderina macrospora</name>
    <dbReference type="NCBI Taxonomy" id="4868"/>
    <lineage>
        <taxon>Eukaryota</taxon>
        <taxon>Fungi</taxon>
        <taxon>Fungi incertae sedis</taxon>
        <taxon>Zoopagomycota</taxon>
        <taxon>Kickxellomycotina</taxon>
        <taxon>Kickxellomycetes</taxon>
        <taxon>Kickxellales</taxon>
        <taxon>Kickxellaceae</taxon>
        <taxon>Linderina</taxon>
    </lineage>
</organism>
<dbReference type="EMBL" id="JANBPW010004792">
    <property type="protein sequence ID" value="KAJ1934085.1"/>
    <property type="molecule type" value="Genomic_DNA"/>
</dbReference>
<reference evidence="1" key="1">
    <citation type="submission" date="2022-07" db="EMBL/GenBank/DDBJ databases">
        <title>Phylogenomic reconstructions and comparative analyses of Kickxellomycotina fungi.</title>
        <authorList>
            <person name="Reynolds N.K."/>
            <person name="Stajich J.E."/>
            <person name="Barry K."/>
            <person name="Grigoriev I.V."/>
            <person name="Crous P."/>
            <person name="Smith M.E."/>
        </authorList>
    </citation>
    <scope>NUCLEOTIDE SEQUENCE</scope>
    <source>
        <strain evidence="1">NRRL 5244</strain>
    </source>
</reference>
<protein>
    <submittedName>
        <fullName evidence="1">Uncharacterized protein</fullName>
    </submittedName>
</protein>